<reference evidence="1 2" key="1">
    <citation type="submission" date="2015-04" db="EMBL/GenBank/DDBJ databases">
        <title>Draft Genome Sequence of the Novel Agar-Digesting Marine Bacterium Q1.</title>
        <authorList>
            <person name="Li Y."/>
            <person name="Li D."/>
            <person name="Chen G."/>
            <person name="Du Z."/>
        </authorList>
    </citation>
    <scope>NUCLEOTIDE SEQUENCE [LARGE SCALE GENOMIC DNA]</scope>
    <source>
        <strain evidence="1 2">Q1</strain>
    </source>
</reference>
<sequence length="231" mass="25822">MNVAIIPARGGSKRIPKKNIKLFAGLPLIAHSIKAAQATGLFDKIIVSTDDAEIAKVANQYGAQTPFIRPNDLADDYTGTTPVIKHALNYLLEQGDKIDYCCCIYATAPLLQAKYLSQAFQALNQAPDKVFAFSVTSFPFPIQRSLKMQNSGVVPMFPEHIGKRSQDLEEAYHDAGQFYWGRANAFLTGKKTFSEHSIPVVLPRYLVQDIDTLEDWQNAELLYQLLEKRIN</sequence>
<dbReference type="InterPro" id="IPR003329">
    <property type="entry name" value="Cytidylyl_trans"/>
</dbReference>
<keyword evidence="2" id="KW-1185">Reference proteome</keyword>
<dbReference type="OrthoDB" id="9805604at2"/>
<dbReference type="Gene3D" id="3.90.550.10">
    <property type="entry name" value="Spore Coat Polysaccharide Biosynthesis Protein SpsA, Chain A"/>
    <property type="match status" value="1"/>
</dbReference>
<dbReference type="Pfam" id="PF02348">
    <property type="entry name" value="CTP_transf_3"/>
    <property type="match status" value="1"/>
</dbReference>
<dbReference type="NCBIfam" id="TIGR03584">
    <property type="entry name" value="PseF"/>
    <property type="match status" value="1"/>
</dbReference>
<evidence type="ECO:0000313" key="2">
    <source>
        <dbReference type="Proteomes" id="UP000037600"/>
    </source>
</evidence>
<comment type="caution">
    <text evidence="1">The sequence shown here is derived from an EMBL/GenBank/DDBJ whole genome shotgun (WGS) entry which is preliminary data.</text>
</comment>
<dbReference type="EMBL" id="LAZL01000003">
    <property type="protein sequence ID" value="KMT66613.1"/>
    <property type="molecule type" value="Genomic_DNA"/>
</dbReference>
<protein>
    <submittedName>
        <fullName evidence="1">NeuA</fullName>
    </submittedName>
</protein>
<dbReference type="InterPro" id="IPR020039">
    <property type="entry name" value="PseF"/>
</dbReference>
<dbReference type="RefSeq" id="WP_048689740.1">
    <property type="nucleotide sequence ID" value="NZ_KQ130483.1"/>
</dbReference>
<accession>A0A0J8H0S1</accession>
<organism evidence="1 2">
    <name type="scientific">Catenovulum maritimum</name>
    <dbReference type="NCBI Taxonomy" id="1513271"/>
    <lineage>
        <taxon>Bacteria</taxon>
        <taxon>Pseudomonadati</taxon>
        <taxon>Pseudomonadota</taxon>
        <taxon>Gammaproteobacteria</taxon>
        <taxon>Alteromonadales</taxon>
        <taxon>Alteromonadaceae</taxon>
        <taxon>Catenovulum</taxon>
    </lineage>
</organism>
<dbReference type="AlphaFoldDB" id="A0A0J8H0S1"/>
<dbReference type="InterPro" id="IPR050793">
    <property type="entry name" value="CMP-NeuNAc_synthase"/>
</dbReference>
<dbReference type="GO" id="GO:0008781">
    <property type="term" value="F:N-acylneuraminate cytidylyltransferase activity"/>
    <property type="evidence" value="ECO:0007669"/>
    <property type="project" value="TreeGrafter"/>
</dbReference>
<dbReference type="PATRIC" id="fig|1513271.3.peg.735"/>
<dbReference type="Proteomes" id="UP000037600">
    <property type="component" value="Unassembled WGS sequence"/>
</dbReference>
<dbReference type="PANTHER" id="PTHR21485:SF6">
    <property type="entry name" value="N-ACYLNEURAMINATE CYTIDYLYLTRANSFERASE-RELATED"/>
    <property type="match status" value="1"/>
</dbReference>
<dbReference type="PANTHER" id="PTHR21485">
    <property type="entry name" value="HAD SUPERFAMILY MEMBERS CMAS AND KDSC"/>
    <property type="match status" value="1"/>
</dbReference>
<evidence type="ECO:0000313" key="1">
    <source>
        <dbReference type="EMBL" id="KMT66613.1"/>
    </source>
</evidence>
<gene>
    <name evidence="1" type="ORF">XM47_03545</name>
</gene>
<dbReference type="STRING" id="1513271.XM47_03545"/>
<dbReference type="SUPFAM" id="SSF53448">
    <property type="entry name" value="Nucleotide-diphospho-sugar transferases"/>
    <property type="match status" value="1"/>
</dbReference>
<proteinExistence type="predicted"/>
<dbReference type="CDD" id="cd02513">
    <property type="entry name" value="CMP-NeuAc_Synthase"/>
    <property type="match status" value="1"/>
</dbReference>
<name>A0A0J8H0S1_9ALTE</name>
<dbReference type="InterPro" id="IPR029044">
    <property type="entry name" value="Nucleotide-diphossugar_trans"/>
</dbReference>